<reference evidence="1" key="1">
    <citation type="submission" date="2021-06" db="EMBL/GenBank/DDBJ databases">
        <authorList>
            <person name="Hodson N. C."/>
            <person name="Mongue J. A."/>
            <person name="Jaron S. K."/>
        </authorList>
    </citation>
    <scope>NUCLEOTIDE SEQUENCE</scope>
</reference>
<evidence type="ECO:0000313" key="2">
    <source>
        <dbReference type="Proteomes" id="UP000708208"/>
    </source>
</evidence>
<protein>
    <submittedName>
        <fullName evidence="1">Uncharacterized protein</fullName>
    </submittedName>
</protein>
<gene>
    <name evidence="1" type="ORF">AFUS01_LOCUS10328</name>
</gene>
<feature type="non-terminal residue" evidence="1">
    <location>
        <position position="1"/>
    </location>
</feature>
<organism evidence="1 2">
    <name type="scientific">Allacma fusca</name>
    <dbReference type="NCBI Taxonomy" id="39272"/>
    <lineage>
        <taxon>Eukaryota</taxon>
        <taxon>Metazoa</taxon>
        <taxon>Ecdysozoa</taxon>
        <taxon>Arthropoda</taxon>
        <taxon>Hexapoda</taxon>
        <taxon>Collembola</taxon>
        <taxon>Symphypleona</taxon>
        <taxon>Sminthuridae</taxon>
        <taxon>Allacma</taxon>
    </lineage>
</organism>
<evidence type="ECO:0000313" key="1">
    <source>
        <dbReference type="EMBL" id="CAG7721080.1"/>
    </source>
</evidence>
<sequence>SEGANRRLYE</sequence>
<proteinExistence type="predicted"/>
<name>A0A8J2P0F1_9HEXA</name>
<keyword evidence="2" id="KW-1185">Reference proteome</keyword>
<comment type="caution">
    <text evidence="1">The sequence shown here is derived from an EMBL/GenBank/DDBJ whole genome shotgun (WGS) entry which is preliminary data.</text>
</comment>
<dbReference type="EMBL" id="CAJVCH010076753">
    <property type="protein sequence ID" value="CAG7721080.1"/>
    <property type="molecule type" value="Genomic_DNA"/>
</dbReference>
<accession>A0A8J2P0F1</accession>
<dbReference type="Proteomes" id="UP000708208">
    <property type="component" value="Unassembled WGS sequence"/>
</dbReference>